<feature type="non-terminal residue" evidence="2">
    <location>
        <position position="1"/>
    </location>
</feature>
<dbReference type="GO" id="GO:0007018">
    <property type="term" value="P:microtubule-based movement"/>
    <property type="evidence" value="ECO:0007669"/>
    <property type="project" value="InterPro"/>
</dbReference>
<sequence length="91" mass="9869">SLPKTPIIFVLSPGVDPSANLTALAEKMDFRKNFLPLSLGQGQAPIATQNIAEGVRLLPMKTLMLLHSSLNSAKSSLTYSSDYSTRKFCID</sequence>
<name>A0A8S3JTZ7_9BILA</name>
<dbReference type="InterPro" id="IPR027417">
    <property type="entry name" value="P-loop_NTPase"/>
</dbReference>
<evidence type="ECO:0000313" key="3">
    <source>
        <dbReference type="Proteomes" id="UP000676336"/>
    </source>
</evidence>
<proteinExistence type="predicted"/>
<protein>
    <recommendedName>
        <fullName evidence="1">Dynein heavy chain region D6 P-loop domain-containing protein</fullName>
    </recommendedName>
</protein>
<organism evidence="2 3">
    <name type="scientific">Rotaria magnacalcarata</name>
    <dbReference type="NCBI Taxonomy" id="392030"/>
    <lineage>
        <taxon>Eukaryota</taxon>
        <taxon>Metazoa</taxon>
        <taxon>Spiralia</taxon>
        <taxon>Gnathifera</taxon>
        <taxon>Rotifera</taxon>
        <taxon>Eurotatoria</taxon>
        <taxon>Bdelloidea</taxon>
        <taxon>Philodinida</taxon>
        <taxon>Philodinidae</taxon>
        <taxon>Rotaria</taxon>
    </lineage>
</organism>
<feature type="domain" description="Dynein heavy chain region D6 P-loop" evidence="1">
    <location>
        <begin position="3"/>
        <end position="55"/>
    </location>
</feature>
<dbReference type="GO" id="GO:0008569">
    <property type="term" value="F:minus-end-directed microtubule motor activity"/>
    <property type="evidence" value="ECO:0007669"/>
    <property type="project" value="InterPro"/>
</dbReference>
<accession>A0A8S3JTZ7</accession>
<dbReference type="Gene3D" id="3.40.50.300">
    <property type="entry name" value="P-loop containing nucleotide triphosphate hydrolases"/>
    <property type="match status" value="1"/>
</dbReference>
<dbReference type="InterPro" id="IPR004273">
    <property type="entry name" value="Dynein_heavy_D6_P-loop"/>
</dbReference>
<dbReference type="AlphaFoldDB" id="A0A8S3JTZ7"/>
<dbReference type="PANTHER" id="PTHR45703">
    <property type="entry name" value="DYNEIN HEAVY CHAIN"/>
    <property type="match status" value="1"/>
</dbReference>
<evidence type="ECO:0000313" key="2">
    <source>
        <dbReference type="EMBL" id="CAF5222008.1"/>
    </source>
</evidence>
<dbReference type="GO" id="GO:0051959">
    <property type="term" value="F:dynein light intermediate chain binding"/>
    <property type="evidence" value="ECO:0007669"/>
    <property type="project" value="InterPro"/>
</dbReference>
<dbReference type="PANTHER" id="PTHR45703:SF32">
    <property type="entry name" value="DYNEINS HEAVY CHAIN"/>
    <property type="match status" value="1"/>
</dbReference>
<gene>
    <name evidence="2" type="ORF">SMN809_LOCUS82639</name>
</gene>
<dbReference type="Pfam" id="PF03028">
    <property type="entry name" value="Dynein_heavy"/>
    <property type="match status" value="1"/>
</dbReference>
<dbReference type="GO" id="GO:0030286">
    <property type="term" value="C:dynein complex"/>
    <property type="evidence" value="ECO:0007669"/>
    <property type="project" value="InterPro"/>
</dbReference>
<dbReference type="Proteomes" id="UP000676336">
    <property type="component" value="Unassembled WGS sequence"/>
</dbReference>
<dbReference type="GO" id="GO:0045505">
    <property type="term" value="F:dynein intermediate chain binding"/>
    <property type="evidence" value="ECO:0007669"/>
    <property type="project" value="InterPro"/>
</dbReference>
<evidence type="ECO:0000259" key="1">
    <source>
        <dbReference type="Pfam" id="PF03028"/>
    </source>
</evidence>
<reference evidence="2" key="1">
    <citation type="submission" date="2021-02" db="EMBL/GenBank/DDBJ databases">
        <authorList>
            <person name="Nowell W R."/>
        </authorList>
    </citation>
    <scope>NUCLEOTIDE SEQUENCE</scope>
</reference>
<dbReference type="InterPro" id="IPR026983">
    <property type="entry name" value="DHC"/>
</dbReference>
<dbReference type="EMBL" id="CAJOBI010352395">
    <property type="protein sequence ID" value="CAF5222008.1"/>
    <property type="molecule type" value="Genomic_DNA"/>
</dbReference>
<comment type="caution">
    <text evidence="2">The sequence shown here is derived from an EMBL/GenBank/DDBJ whole genome shotgun (WGS) entry which is preliminary data.</text>
</comment>